<dbReference type="SMART" id="SM00875">
    <property type="entry name" value="BACK"/>
    <property type="match status" value="1"/>
</dbReference>
<reference evidence="4" key="1">
    <citation type="journal article" date="2019" name="bioRxiv">
        <title>The Genome of the Zebra Mussel, Dreissena polymorpha: A Resource for Invasive Species Research.</title>
        <authorList>
            <person name="McCartney M.A."/>
            <person name="Auch B."/>
            <person name="Kono T."/>
            <person name="Mallez S."/>
            <person name="Zhang Y."/>
            <person name="Obille A."/>
            <person name="Becker A."/>
            <person name="Abrahante J.E."/>
            <person name="Garbe J."/>
            <person name="Badalamenti J.P."/>
            <person name="Herman A."/>
            <person name="Mangelson H."/>
            <person name="Liachko I."/>
            <person name="Sullivan S."/>
            <person name="Sone E.D."/>
            <person name="Koren S."/>
            <person name="Silverstein K.A.T."/>
            <person name="Beckman K.B."/>
            <person name="Gohl D.M."/>
        </authorList>
    </citation>
    <scope>NUCLEOTIDE SEQUENCE</scope>
    <source>
        <strain evidence="4">Duluth1</strain>
        <tissue evidence="4">Whole animal</tissue>
    </source>
</reference>
<dbReference type="InterPro" id="IPR011705">
    <property type="entry name" value="BACK"/>
</dbReference>
<gene>
    <name evidence="4" type="ORF">DPMN_146171</name>
</gene>
<sequence>MAINWQHSASFAYTNLKMLENEDLCDVTFEVGNEHKQIKCHKFILASRSSVFRKMFDGSLGEPKATILIPDVTACFFETLLRYLYSGAVEMNVETGMSVMYTAKKFDVPEFECHCRTFLNDNIDVNNVCTIMDQAIVFDEVELKTKSLEFIMDKTLSVLNSSSCIRMSKSGLAEVLKQDMLTVNECELYNVCIRWASQRCRDAGKQDCDENIRQVLGDELISLIRFPTMTLEEFTDYVATGSVLDKDELLNVYRSIVKNENVSKFISRSRFDLTGFKTHLFIRCKHINSGWGYGGLQDGISFKLSADCVLSAVDMFLPIAEGSVNGVLELLEGSTVIHAQNVKLFYTKGVKHLLVNLTKRVYLRSVNDYSIRQRMKGRPTFYCGSTKQRSIWIDGVTMTFSDLKVGESDAGTDMSSGQFYGFELLCKAQSQADQLKSF</sequence>
<evidence type="ECO:0000313" key="4">
    <source>
        <dbReference type="EMBL" id="KAH3792672.1"/>
    </source>
</evidence>
<dbReference type="PANTHER" id="PTHR45774">
    <property type="entry name" value="BTB/POZ DOMAIN-CONTAINING"/>
    <property type="match status" value="1"/>
</dbReference>
<dbReference type="GO" id="GO:0005829">
    <property type="term" value="C:cytosol"/>
    <property type="evidence" value="ECO:0007669"/>
    <property type="project" value="TreeGrafter"/>
</dbReference>
<dbReference type="Pfam" id="PF00651">
    <property type="entry name" value="BTB"/>
    <property type="match status" value="1"/>
</dbReference>
<evidence type="ECO:0000259" key="3">
    <source>
        <dbReference type="PROSITE" id="PS50097"/>
    </source>
</evidence>
<dbReference type="InterPro" id="IPR012983">
    <property type="entry name" value="PHR"/>
</dbReference>
<proteinExistence type="predicted"/>
<dbReference type="Pfam" id="PF07707">
    <property type="entry name" value="BACK"/>
    <property type="match status" value="1"/>
</dbReference>
<comment type="subcellular location">
    <subcellularLocation>
        <location evidence="1">Cytoplasm</location>
    </subcellularLocation>
</comment>
<dbReference type="Pfam" id="PF08005">
    <property type="entry name" value="PHR"/>
    <property type="match status" value="1"/>
</dbReference>
<accession>A0A9D4F6J1</accession>
<dbReference type="EMBL" id="JAIWYP010000007">
    <property type="protein sequence ID" value="KAH3792672.1"/>
    <property type="molecule type" value="Genomic_DNA"/>
</dbReference>
<keyword evidence="5" id="KW-1185">Reference proteome</keyword>
<dbReference type="InterPro" id="IPR011333">
    <property type="entry name" value="SKP1/BTB/POZ_sf"/>
</dbReference>
<dbReference type="InterPro" id="IPR038648">
    <property type="entry name" value="PHR_sf"/>
</dbReference>
<dbReference type="Gene3D" id="1.25.40.420">
    <property type="match status" value="1"/>
</dbReference>
<keyword evidence="2" id="KW-0963">Cytoplasm</keyword>
<dbReference type="SMART" id="SM00225">
    <property type="entry name" value="BTB"/>
    <property type="match status" value="1"/>
</dbReference>
<dbReference type="Proteomes" id="UP000828390">
    <property type="component" value="Unassembled WGS sequence"/>
</dbReference>
<dbReference type="PROSITE" id="PS50097">
    <property type="entry name" value="BTB"/>
    <property type="match status" value="1"/>
</dbReference>
<feature type="domain" description="BTB" evidence="3">
    <location>
        <begin position="25"/>
        <end position="93"/>
    </location>
</feature>
<dbReference type="InterPro" id="IPR000210">
    <property type="entry name" value="BTB/POZ_dom"/>
</dbReference>
<dbReference type="Gene3D" id="3.30.710.10">
    <property type="entry name" value="Potassium Channel Kv1.1, Chain A"/>
    <property type="match status" value="1"/>
</dbReference>
<dbReference type="Gene3D" id="2.60.120.820">
    <property type="entry name" value="PHR domain"/>
    <property type="match status" value="1"/>
</dbReference>
<reference evidence="4" key="2">
    <citation type="submission" date="2020-11" db="EMBL/GenBank/DDBJ databases">
        <authorList>
            <person name="McCartney M.A."/>
            <person name="Auch B."/>
            <person name="Kono T."/>
            <person name="Mallez S."/>
            <person name="Becker A."/>
            <person name="Gohl D.M."/>
            <person name="Silverstein K.A.T."/>
            <person name="Koren S."/>
            <person name="Bechman K.B."/>
            <person name="Herman A."/>
            <person name="Abrahante J.E."/>
            <person name="Garbe J."/>
        </authorList>
    </citation>
    <scope>NUCLEOTIDE SEQUENCE</scope>
    <source>
        <strain evidence="4">Duluth1</strain>
        <tissue evidence="4">Whole animal</tissue>
    </source>
</reference>
<name>A0A9D4F6J1_DREPO</name>
<comment type="caution">
    <text evidence="4">The sequence shown here is derived from an EMBL/GenBank/DDBJ whole genome shotgun (WGS) entry which is preliminary data.</text>
</comment>
<dbReference type="SUPFAM" id="SSF54695">
    <property type="entry name" value="POZ domain"/>
    <property type="match status" value="1"/>
</dbReference>
<dbReference type="GO" id="GO:0022008">
    <property type="term" value="P:neurogenesis"/>
    <property type="evidence" value="ECO:0007669"/>
    <property type="project" value="TreeGrafter"/>
</dbReference>
<dbReference type="AlphaFoldDB" id="A0A9D4F6J1"/>
<evidence type="ECO:0000313" key="5">
    <source>
        <dbReference type="Proteomes" id="UP000828390"/>
    </source>
</evidence>
<evidence type="ECO:0000256" key="2">
    <source>
        <dbReference type="ARBA" id="ARBA00022490"/>
    </source>
</evidence>
<dbReference type="PANTHER" id="PTHR45774:SF3">
    <property type="entry name" value="BTB (POZ) DOMAIN-CONTAINING 2B-RELATED"/>
    <property type="match status" value="1"/>
</dbReference>
<organism evidence="4 5">
    <name type="scientific">Dreissena polymorpha</name>
    <name type="common">Zebra mussel</name>
    <name type="synonym">Mytilus polymorpha</name>
    <dbReference type="NCBI Taxonomy" id="45954"/>
    <lineage>
        <taxon>Eukaryota</taxon>
        <taxon>Metazoa</taxon>
        <taxon>Spiralia</taxon>
        <taxon>Lophotrochozoa</taxon>
        <taxon>Mollusca</taxon>
        <taxon>Bivalvia</taxon>
        <taxon>Autobranchia</taxon>
        <taxon>Heteroconchia</taxon>
        <taxon>Euheterodonta</taxon>
        <taxon>Imparidentia</taxon>
        <taxon>Neoheterodontei</taxon>
        <taxon>Myida</taxon>
        <taxon>Dreissenoidea</taxon>
        <taxon>Dreissenidae</taxon>
        <taxon>Dreissena</taxon>
    </lineage>
</organism>
<evidence type="ECO:0000256" key="1">
    <source>
        <dbReference type="ARBA" id="ARBA00004496"/>
    </source>
</evidence>
<dbReference type="OrthoDB" id="636773at2759"/>
<protein>
    <recommendedName>
        <fullName evidence="3">BTB domain-containing protein</fullName>
    </recommendedName>
</protein>